<organism evidence="2 3">
    <name type="scientific">Hydrogenispora ethanolica</name>
    <dbReference type="NCBI Taxonomy" id="1082276"/>
    <lineage>
        <taxon>Bacteria</taxon>
        <taxon>Bacillati</taxon>
        <taxon>Bacillota</taxon>
        <taxon>Hydrogenispora</taxon>
    </lineage>
</organism>
<sequence length="546" mass="61374">MLSSVRVPGKCRIFLQQGAILVKSEFYRGFLPFMLPLPLWIGGILYALSLGRLPLPLTSVAAWSVLGMAGILALIYGLQGFSSEADRQTLDFLLSRPLSPYLIVAVKYLVSLGALLFWIAIAAPFFRIELATLDLAKGMGVEWLLLFILVIHAMSFLAGIVAKGLERLFVVTATSGGVAWLSFQYWNKILDLISANFYWPDVPPRLMLLLTTLLPLLLMLLGLAVPLTATVWYVRSRVKWWEFKPFYWVGGSWLLLLLLIRGAEFLCAPPLWPLEGAEYGDWHENGGIALSRTLDKKTQSSQLFLARLNGKPRLIHVGTAICKPRFAPDGQRILFIEDGRVKLYDGATRGITPLARGEAAAWARDGRRILISQSLKNKNPEQPRNRLAVYDPATQRLTTVSIQNLAITDLVWDSARHTVYLLGKKTELYGLDLKTGSRKEYPFPEKEQPSLFGVVHPTLVLDEADRILFLGQSFDRSVKIFFLNLRLGKTGLLEEKSDVRILTGPPVLMDPHAAAYIWPRFDGGFESQTSYFYMGKLDEEFHHHDD</sequence>
<feature type="transmembrane region" description="Helical" evidence="1">
    <location>
        <begin position="206"/>
        <end position="234"/>
    </location>
</feature>
<reference evidence="2 3" key="1">
    <citation type="submission" date="2019-03" db="EMBL/GenBank/DDBJ databases">
        <title>Genomic Encyclopedia of Type Strains, Phase IV (KMG-IV): sequencing the most valuable type-strain genomes for metagenomic binning, comparative biology and taxonomic classification.</title>
        <authorList>
            <person name="Goeker M."/>
        </authorList>
    </citation>
    <scope>NUCLEOTIDE SEQUENCE [LARGE SCALE GENOMIC DNA]</scope>
    <source>
        <strain evidence="2 3">LX-B</strain>
    </source>
</reference>
<protein>
    <recommendedName>
        <fullName evidence="4">WD40 repeat protein</fullName>
    </recommendedName>
</protein>
<keyword evidence="1" id="KW-0472">Membrane</keyword>
<feature type="transmembrane region" description="Helical" evidence="1">
    <location>
        <begin position="30"/>
        <end position="48"/>
    </location>
</feature>
<evidence type="ECO:0000313" key="3">
    <source>
        <dbReference type="Proteomes" id="UP000295008"/>
    </source>
</evidence>
<dbReference type="EMBL" id="SLUN01000071">
    <property type="protein sequence ID" value="TCL53805.1"/>
    <property type="molecule type" value="Genomic_DNA"/>
</dbReference>
<keyword evidence="1" id="KW-0812">Transmembrane</keyword>
<evidence type="ECO:0000313" key="2">
    <source>
        <dbReference type="EMBL" id="TCL53805.1"/>
    </source>
</evidence>
<dbReference type="RefSeq" id="WP_132018303.1">
    <property type="nucleotide sequence ID" value="NZ_SLUN01000071.1"/>
</dbReference>
<keyword evidence="3" id="KW-1185">Reference proteome</keyword>
<accession>A0A4R1QNF5</accession>
<dbReference type="PROSITE" id="PS00039">
    <property type="entry name" value="DEAD_ATP_HELICASE"/>
    <property type="match status" value="1"/>
</dbReference>
<feature type="transmembrane region" description="Helical" evidence="1">
    <location>
        <begin position="98"/>
        <end position="123"/>
    </location>
</feature>
<gene>
    <name evidence="2" type="ORF">EDC14_10715</name>
</gene>
<feature type="transmembrane region" description="Helical" evidence="1">
    <location>
        <begin position="143"/>
        <end position="161"/>
    </location>
</feature>
<dbReference type="AlphaFoldDB" id="A0A4R1QNF5"/>
<feature type="transmembrane region" description="Helical" evidence="1">
    <location>
        <begin position="60"/>
        <end position="78"/>
    </location>
</feature>
<feature type="transmembrane region" description="Helical" evidence="1">
    <location>
        <begin position="168"/>
        <end position="186"/>
    </location>
</feature>
<keyword evidence="1" id="KW-1133">Transmembrane helix</keyword>
<evidence type="ECO:0008006" key="4">
    <source>
        <dbReference type="Google" id="ProtNLM"/>
    </source>
</evidence>
<dbReference type="InterPro" id="IPR011042">
    <property type="entry name" value="6-blade_b-propeller_TolB-like"/>
</dbReference>
<dbReference type="Gene3D" id="2.120.10.30">
    <property type="entry name" value="TolB, C-terminal domain"/>
    <property type="match status" value="1"/>
</dbReference>
<feature type="transmembrane region" description="Helical" evidence="1">
    <location>
        <begin position="246"/>
        <end position="263"/>
    </location>
</feature>
<dbReference type="InterPro" id="IPR000629">
    <property type="entry name" value="RNA-helicase_DEAD-box_CS"/>
</dbReference>
<name>A0A4R1QNF5_HYDET</name>
<comment type="caution">
    <text evidence="2">The sequence shown here is derived from an EMBL/GenBank/DDBJ whole genome shotgun (WGS) entry which is preliminary data.</text>
</comment>
<dbReference type="SUPFAM" id="SSF82171">
    <property type="entry name" value="DPP6 N-terminal domain-like"/>
    <property type="match status" value="1"/>
</dbReference>
<dbReference type="Proteomes" id="UP000295008">
    <property type="component" value="Unassembled WGS sequence"/>
</dbReference>
<proteinExistence type="predicted"/>
<dbReference type="OrthoDB" id="108903at2"/>
<evidence type="ECO:0000256" key="1">
    <source>
        <dbReference type="SAM" id="Phobius"/>
    </source>
</evidence>